<dbReference type="Proteomes" id="UP000028045">
    <property type="component" value="Unassembled WGS sequence"/>
</dbReference>
<dbReference type="HOGENOM" id="CLU_1928968_0_0_1"/>
<name>A0A084B950_STACB</name>
<sequence length="131" mass="14660">MADPSAYFSDAWLNFPYGNSSTNLDTSPTAQQPQQEQQSESAKEIRDITNRLIVVEAMLKWVKEGQIELLNRSASIDVQMKSLKACMEQLTWMVKRDIAGDSSSSYSGEDESSADEMDNFTNAVSGLNKYF</sequence>
<dbReference type="EMBL" id="KL647674">
    <property type="protein sequence ID" value="KEY74079.1"/>
    <property type="molecule type" value="Genomic_DNA"/>
</dbReference>
<dbReference type="AlphaFoldDB" id="A0A084B950"/>
<feature type="compositionally biased region" description="Low complexity" evidence="1">
    <location>
        <begin position="26"/>
        <end position="40"/>
    </location>
</feature>
<reference evidence="2 3" key="1">
    <citation type="journal article" date="2014" name="BMC Genomics">
        <title>Comparative genome sequencing reveals chemotype-specific gene clusters in the toxigenic black mold Stachybotrys.</title>
        <authorList>
            <person name="Semeiks J."/>
            <person name="Borek D."/>
            <person name="Otwinowski Z."/>
            <person name="Grishin N.V."/>
        </authorList>
    </citation>
    <scope>NUCLEOTIDE SEQUENCE [LARGE SCALE GENOMIC DNA]</scope>
    <source>
        <strain evidence="3">CBS 109288 / IBT 7711</strain>
    </source>
</reference>
<evidence type="ECO:0000313" key="3">
    <source>
        <dbReference type="Proteomes" id="UP000028045"/>
    </source>
</evidence>
<organism evidence="2 3">
    <name type="scientific">Stachybotrys chartarum (strain CBS 109288 / IBT 7711)</name>
    <name type="common">Toxic black mold</name>
    <name type="synonym">Stilbospora chartarum</name>
    <dbReference type="NCBI Taxonomy" id="1280523"/>
    <lineage>
        <taxon>Eukaryota</taxon>
        <taxon>Fungi</taxon>
        <taxon>Dikarya</taxon>
        <taxon>Ascomycota</taxon>
        <taxon>Pezizomycotina</taxon>
        <taxon>Sordariomycetes</taxon>
        <taxon>Hypocreomycetidae</taxon>
        <taxon>Hypocreales</taxon>
        <taxon>Stachybotryaceae</taxon>
        <taxon>Stachybotrys</taxon>
    </lineage>
</organism>
<proteinExistence type="predicted"/>
<protein>
    <submittedName>
        <fullName evidence="2">Uncharacterized protein</fullName>
    </submittedName>
</protein>
<gene>
    <name evidence="2" type="ORF">S7711_11510</name>
</gene>
<accession>A0A084B950</accession>
<feature type="region of interest" description="Disordered" evidence="1">
    <location>
        <begin position="100"/>
        <end position="119"/>
    </location>
</feature>
<evidence type="ECO:0000256" key="1">
    <source>
        <dbReference type="SAM" id="MobiDB-lite"/>
    </source>
</evidence>
<keyword evidence="3" id="KW-1185">Reference proteome</keyword>
<feature type="region of interest" description="Disordered" evidence="1">
    <location>
        <begin position="19"/>
        <end position="43"/>
    </location>
</feature>
<feature type="compositionally biased region" description="Acidic residues" evidence="1">
    <location>
        <begin position="108"/>
        <end position="118"/>
    </location>
</feature>
<evidence type="ECO:0000313" key="2">
    <source>
        <dbReference type="EMBL" id="KEY74079.1"/>
    </source>
</evidence>